<dbReference type="GO" id="GO:0005634">
    <property type="term" value="C:nucleus"/>
    <property type="evidence" value="ECO:0007669"/>
    <property type="project" value="UniProtKB-SubCell"/>
</dbReference>
<evidence type="ECO:0000256" key="10">
    <source>
        <dbReference type="ARBA" id="ARBA00023242"/>
    </source>
</evidence>
<comment type="caution">
    <text evidence="12">The sequence shown here is derived from an EMBL/GenBank/DDBJ whole genome shotgun (WGS) entry which is preliminary data.</text>
</comment>
<keyword evidence="7" id="KW-0479">Metal-binding</keyword>
<dbReference type="GO" id="GO:0003677">
    <property type="term" value="F:DNA binding"/>
    <property type="evidence" value="ECO:0007669"/>
    <property type="project" value="InterPro"/>
</dbReference>
<dbReference type="Gene3D" id="2.40.40.20">
    <property type="match status" value="1"/>
</dbReference>
<keyword evidence="9" id="KW-0804">Transcription</keyword>
<evidence type="ECO:0000256" key="6">
    <source>
        <dbReference type="ARBA" id="ARBA00022695"/>
    </source>
</evidence>
<evidence type="ECO:0000313" key="12">
    <source>
        <dbReference type="EMBL" id="KAJ3704078.1"/>
    </source>
</evidence>
<comment type="subcellular location">
    <subcellularLocation>
        <location evidence="1">Nucleus</location>
    </subcellularLocation>
</comment>
<keyword evidence="4" id="KW-0240">DNA-directed RNA polymerase</keyword>
<dbReference type="GO" id="GO:0046872">
    <property type="term" value="F:metal ion binding"/>
    <property type="evidence" value="ECO:0007669"/>
    <property type="project" value="UniProtKB-KW"/>
</dbReference>
<dbReference type="GO" id="GO:0000428">
    <property type="term" value="C:DNA-directed RNA polymerase complex"/>
    <property type="evidence" value="ECO:0007669"/>
    <property type="project" value="UniProtKB-KW"/>
</dbReference>
<dbReference type="GO" id="GO:0003899">
    <property type="term" value="F:DNA-directed RNA polymerase activity"/>
    <property type="evidence" value="ECO:0007669"/>
    <property type="project" value="UniProtKB-EC"/>
</dbReference>
<feature type="domain" description="RNA polymerase N-terminal" evidence="11">
    <location>
        <begin position="1"/>
        <end position="140"/>
    </location>
</feature>
<keyword evidence="8" id="KW-0862">Zinc</keyword>
<evidence type="ECO:0000256" key="3">
    <source>
        <dbReference type="ARBA" id="ARBA00012418"/>
    </source>
</evidence>
<dbReference type="GO" id="GO:0006351">
    <property type="term" value="P:DNA-templated transcription"/>
    <property type="evidence" value="ECO:0007669"/>
    <property type="project" value="InterPro"/>
</dbReference>
<dbReference type="SMART" id="SM00663">
    <property type="entry name" value="RPOLA_N"/>
    <property type="match status" value="1"/>
</dbReference>
<keyword evidence="6" id="KW-0548">Nucleotidyltransferase</keyword>
<comment type="similarity">
    <text evidence="2">Belongs to the RNA polymerase beta' chain family.</text>
</comment>
<dbReference type="PANTHER" id="PTHR48446:SF1">
    <property type="entry name" value="DNA-DIRECTED RNA POLYMERASE SUBUNIT BETA' N-TERMINAL SECTION"/>
    <property type="match status" value="1"/>
</dbReference>
<evidence type="ECO:0000259" key="11">
    <source>
        <dbReference type="SMART" id="SM00663"/>
    </source>
</evidence>
<accession>A0AAD5ZUA2</accession>
<dbReference type="Proteomes" id="UP001210211">
    <property type="component" value="Unassembled WGS sequence"/>
</dbReference>
<dbReference type="InterPro" id="IPR000722">
    <property type="entry name" value="RNA_pol_asu"/>
</dbReference>
<sequence length="140" mass="15933">MAKELTYPERVSNYNIEELRRSVRNGPRRHPGANFITLADGTKWDLKIADTKNAADKLQPGSVVERHLKDGDVVLLNSQPSLQRMSFMCHRAKIKPWRTLRINESVCNSYNADFDGDEMNLHVPQTEEARAEALVLMGVQ</sequence>
<reference evidence="12 13" key="1">
    <citation type="journal article" date="2022" name="Cell">
        <title>Repeat-based holocentromeres influence genome architecture and karyotype evolution.</title>
        <authorList>
            <person name="Hofstatter P.G."/>
            <person name="Thangavel G."/>
            <person name="Lux T."/>
            <person name="Neumann P."/>
            <person name="Vondrak T."/>
            <person name="Novak P."/>
            <person name="Zhang M."/>
            <person name="Costa L."/>
            <person name="Castellani M."/>
            <person name="Scott A."/>
            <person name="Toegelov H."/>
            <person name="Fuchs J."/>
            <person name="Mata-Sucre Y."/>
            <person name="Dias Y."/>
            <person name="Vanzela A.L.L."/>
            <person name="Huettel B."/>
            <person name="Almeida C.C.S."/>
            <person name="Simkova H."/>
            <person name="Souza G."/>
            <person name="Pedrosa-Harand A."/>
            <person name="Macas J."/>
            <person name="Mayer K.F.X."/>
            <person name="Houben A."/>
            <person name="Marques A."/>
        </authorList>
    </citation>
    <scope>NUCLEOTIDE SEQUENCE [LARGE SCALE GENOMIC DNA]</scope>
    <source>
        <strain evidence="12">RhyTen1mFocal</strain>
    </source>
</reference>
<evidence type="ECO:0000313" key="13">
    <source>
        <dbReference type="Proteomes" id="UP001210211"/>
    </source>
</evidence>
<dbReference type="InterPro" id="IPR015700">
    <property type="entry name" value="RPC1"/>
</dbReference>
<dbReference type="InterPro" id="IPR006592">
    <property type="entry name" value="RNA_pol_N"/>
</dbReference>
<evidence type="ECO:0000256" key="5">
    <source>
        <dbReference type="ARBA" id="ARBA00022679"/>
    </source>
</evidence>
<evidence type="ECO:0000256" key="8">
    <source>
        <dbReference type="ARBA" id="ARBA00022833"/>
    </source>
</evidence>
<dbReference type="Pfam" id="PF00623">
    <property type="entry name" value="RNA_pol_Rpb1_2"/>
    <property type="match status" value="1"/>
</dbReference>
<dbReference type="SUPFAM" id="SSF64484">
    <property type="entry name" value="beta and beta-prime subunits of DNA dependent RNA-polymerase"/>
    <property type="match status" value="1"/>
</dbReference>
<evidence type="ECO:0000256" key="4">
    <source>
        <dbReference type="ARBA" id="ARBA00022478"/>
    </source>
</evidence>
<dbReference type="AlphaFoldDB" id="A0AAD5ZUA2"/>
<protein>
    <recommendedName>
        <fullName evidence="3">DNA-directed RNA polymerase</fullName>
        <ecNumber evidence="3">2.7.7.6</ecNumber>
    </recommendedName>
</protein>
<keyword evidence="10" id="KW-0539">Nucleus</keyword>
<dbReference type="Gene3D" id="3.30.1490.180">
    <property type="entry name" value="RNA polymerase ii"/>
    <property type="match status" value="1"/>
</dbReference>
<evidence type="ECO:0000256" key="1">
    <source>
        <dbReference type="ARBA" id="ARBA00004123"/>
    </source>
</evidence>
<dbReference type="EMBL" id="JAMRDG010000001">
    <property type="protein sequence ID" value="KAJ3704078.1"/>
    <property type="molecule type" value="Genomic_DNA"/>
</dbReference>
<name>A0AAD5ZUA2_9POAL</name>
<evidence type="ECO:0000256" key="2">
    <source>
        <dbReference type="ARBA" id="ARBA00006460"/>
    </source>
</evidence>
<dbReference type="FunFam" id="2.40.40.20:FF:000019">
    <property type="entry name" value="DNA-directed RNA polymerase II subunit RPB1"/>
    <property type="match status" value="1"/>
</dbReference>
<organism evidence="12 13">
    <name type="scientific">Rhynchospora tenuis</name>
    <dbReference type="NCBI Taxonomy" id="198213"/>
    <lineage>
        <taxon>Eukaryota</taxon>
        <taxon>Viridiplantae</taxon>
        <taxon>Streptophyta</taxon>
        <taxon>Embryophyta</taxon>
        <taxon>Tracheophyta</taxon>
        <taxon>Spermatophyta</taxon>
        <taxon>Magnoliopsida</taxon>
        <taxon>Liliopsida</taxon>
        <taxon>Poales</taxon>
        <taxon>Cyperaceae</taxon>
        <taxon>Cyperoideae</taxon>
        <taxon>Rhynchosporeae</taxon>
        <taxon>Rhynchospora</taxon>
    </lineage>
</organism>
<dbReference type="EC" id="2.7.7.6" evidence="3"/>
<keyword evidence="13" id="KW-1185">Reference proteome</keyword>
<evidence type="ECO:0000256" key="9">
    <source>
        <dbReference type="ARBA" id="ARBA00023163"/>
    </source>
</evidence>
<evidence type="ECO:0000256" key="7">
    <source>
        <dbReference type="ARBA" id="ARBA00022723"/>
    </source>
</evidence>
<proteinExistence type="inferred from homology"/>
<gene>
    <name evidence="12" type="ORF">LUZ61_007783</name>
</gene>
<dbReference type="PANTHER" id="PTHR48446">
    <property type="entry name" value="DNA-DIRECTED RNA POLYMERASE SUBUNIT BETA' N-TERMINAL SECTION"/>
    <property type="match status" value="1"/>
</dbReference>
<keyword evidence="5" id="KW-0808">Transferase</keyword>